<evidence type="ECO:0000256" key="3">
    <source>
        <dbReference type="ARBA" id="ARBA00023163"/>
    </source>
</evidence>
<dbReference type="PANTHER" id="PTHR31719">
    <property type="entry name" value="NAC TRANSCRIPTION FACTOR 56"/>
    <property type="match status" value="1"/>
</dbReference>
<dbReference type="AlphaFoldDB" id="A0A7N2KKS4"/>
<feature type="compositionally biased region" description="Polar residues" evidence="5">
    <location>
        <begin position="282"/>
        <end position="300"/>
    </location>
</feature>
<evidence type="ECO:0000256" key="4">
    <source>
        <dbReference type="ARBA" id="ARBA00023242"/>
    </source>
</evidence>
<evidence type="ECO:0000256" key="1">
    <source>
        <dbReference type="ARBA" id="ARBA00023015"/>
    </source>
</evidence>
<gene>
    <name evidence="7" type="primary">LOC115994016</name>
</gene>
<accession>A0A7N2KKS4</accession>
<dbReference type="PROSITE" id="PS51005">
    <property type="entry name" value="NAC"/>
    <property type="match status" value="1"/>
</dbReference>
<dbReference type="KEGG" id="qlo:115994016"/>
<dbReference type="Proteomes" id="UP000594261">
    <property type="component" value="Chromosome 1"/>
</dbReference>
<feature type="region of interest" description="Disordered" evidence="5">
    <location>
        <begin position="1"/>
        <end position="21"/>
    </location>
</feature>
<evidence type="ECO:0000256" key="5">
    <source>
        <dbReference type="SAM" id="MobiDB-lite"/>
    </source>
</evidence>
<dbReference type="InParanoid" id="A0A7N2KKS4"/>
<dbReference type="PANTHER" id="PTHR31719:SF179">
    <property type="entry name" value="OS08G0148400 PROTEIN"/>
    <property type="match status" value="1"/>
</dbReference>
<keyword evidence="1" id="KW-0805">Transcription regulation</keyword>
<organism evidence="7 8">
    <name type="scientific">Quercus lobata</name>
    <name type="common">Valley oak</name>
    <dbReference type="NCBI Taxonomy" id="97700"/>
    <lineage>
        <taxon>Eukaryota</taxon>
        <taxon>Viridiplantae</taxon>
        <taxon>Streptophyta</taxon>
        <taxon>Embryophyta</taxon>
        <taxon>Tracheophyta</taxon>
        <taxon>Spermatophyta</taxon>
        <taxon>Magnoliopsida</taxon>
        <taxon>eudicotyledons</taxon>
        <taxon>Gunneridae</taxon>
        <taxon>Pentapetalae</taxon>
        <taxon>rosids</taxon>
        <taxon>fabids</taxon>
        <taxon>Fagales</taxon>
        <taxon>Fagaceae</taxon>
        <taxon>Quercus</taxon>
    </lineage>
</organism>
<dbReference type="SUPFAM" id="SSF101941">
    <property type="entry name" value="NAC domain"/>
    <property type="match status" value="1"/>
</dbReference>
<protein>
    <recommendedName>
        <fullName evidence="6">NAC domain-containing protein</fullName>
    </recommendedName>
</protein>
<dbReference type="InterPro" id="IPR036093">
    <property type="entry name" value="NAC_dom_sf"/>
</dbReference>
<feature type="compositionally biased region" description="Basic and acidic residues" evidence="5">
    <location>
        <begin position="7"/>
        <end position="16"/>
    </location>
</feature>
<feature type="region of interest" description="Disordered" evidence="5">
    <location>
        <begin position="63"/>
        <end position="85"/>
    </location>
</feature>
<dbReference type="Gramene" id="QL01p004518:mrna">
    <property type="protein sequence ID" value="QL01p004518:mrna"/>
    <property type="gene ID" value="QL01p004518"/>
</dbReference>
<dbReference type="EnsemblPlants" id="QL01p004518:mrna">
    <property type="protein sequence ID" value="QL01p004518:mrna"/>
    <property type="gene ID" value="QL01p004518"/>
</dbReference>
<proteinExistence type="predicted"/>
<keyword evidence="4" id="KW-0539">Nucleus</keyword>
<dbReference type="GO" id="GO:0006355">
    <property type="term" value="P:regulation of DNA-templated transcription"/>
    <property type="evidence" value="ECO:0007669"/>
    <property type="project" value="InterPro"/>
</dbReference>
<dbReference type="EMBL" id="LRBV02000001">
    <property type="status" value="NOT_ANNOTATED_CDS"/>
    <property type="molecule type" value="Genomic_DNA"/>
</dbReference>
<keyword evidence="8" id="KW-1185">Reference proteome</keyword>
<dbReference type="Pfam" id="PF02365">
    <property type="entry name" value="NAM"/>
    <property type="match status" value="1"/>
</dbReference>
<evidence type="ECO:0000256" key="2">
    <source>
        <dbReference type="ARBA" id="ARBA00023125"/>
    </source>
</evidence>
<dbReference type="RefSeq" id="XP_030973891.1">
    <property type="nucleotide sequence ID" value="XM_031118031.1"/>
</dbReference>
<evidence type="ECO:0000259" key="6">
    <source>
        <dbReference type="PROSITE" id="PS51005"/>
    </source>
</evidence>
<keyword evidence="3" id="KW-0804">Transcription</keyword>
<evidence type="ECO:0000313" key="7">
    <source>
        <dbReference type="EnsemblPlants" id="QL01p004518:mrna"/>
    </source>
</evidence>
<dbReference type="Gene3D" id="2.170.150.80">
    <property type="entry name" value="NAC domain"/>
    <property type="match status" value="1"/>
</dbReference>
<reference evidence="7" key="2">
    <citation type="submission" date="2021-01" db="UniProtKB">
        <authorList>
            <consortium name="EnsemblPlants"/>
        </authorList>
    </citation>
    <scope>IDENTIFICATION</scope>
</reference>
<reference evidence="7 8" key="1">
    <citation type="journal article" date="2016" name="G3 (Bethesda)">
        <title>First Draft Assembly and Annotation of the Genome of a California Endemic Oak Quercus lobata Nee (Fagaceae).</title>
        <authorList>
            <person name="Sork V.L."/>
            <person name="Fitz-Gibbon S.T."/>
            <person name="Puiu D."/>
            <person name="Crepeau M."/>
            <person name="Gugger P.F."/>
            <person name="Sherman R."/>
            <person name="Stevens K."/>
            <person name="Langley C.H."/>
            <person name="Pellegrini M."/>
            <person name="Salzberg S.L."/>
        </authorList>
    </citation>
    <scope>NUCLEOTIDE SEQUENCE [LARGE SCALE GENOMIC DNA]</scope>
    <source>
        <strain evidence="7 8">cv. SW786</strain>
    </source>
</reference>
<evidence type="ECO:0000313" key="8">
    <source>
        <dbReference type="Proteomes" id="UP000594261"/>
    </source>
</evidence>
<dbReference type="InterPro" id="IPR003441">
    <property type="entry name" value="NAC-dom"/>
</dbReference>
<dbReference type="GO" id="GO:0003677">
    <property type="term" value="F:DNA binding"/>
    <property type="evidence" value="ECO:0007669"/>
    <property type="project" value="UniProtKB-KW"/>
</dbReference>
<dbReference type="GeneID" id="115994016"/>
<feature type="region of interest" description="Disordered" evidence="5">
    <location>
        <begin position="281"/>
        <end position="305"/>
    </location>
</feature>
<sequence>MSSSPESVRELDHEQNEPLSMVSGVTNQVIHNINHATDLPRRNAIHNINHESPRRNVIHNINHATESPRSNASDSVVDADDDKEQEEELQDEEEEVAVNSSSIQDLIQLDDNPNLNYCSFDDLDPPPGYKFDPSEFELIIFYLKRKILGERLPWNKIMDVELYNHSPEWLTEQYPQYGKHEWYFFTPRERKYKNGIRPNRAAGDGFWKATGADKKINSKTGILIGFRKALVFYRGKPPKGEKTNWIMHEYRINHPPLTKRNPDDMRLDKWVLCKIYWKSESNKSSKPQQSQDEICSTSSQDGDRKARNEAMINQSHQNVPNLDHMTSRLANQFQPMGCNNYGPPHRAHMPSRFSNEIQALAGNHGNPPQAPSFPTQLQPMATNYGTLPQMGEPLYPLYDEPLSNMVDHFPNMPFSGQSNFSTNELSGYMHLMPSDLMPSDFPQNELRGYQETSNLMDLFDDYHMDDSVPNKRMKNTDDHHP</sequence>
<feature type="domain" description="NAC" evidence="6">
    <location>
        <begin position="125"/>
        <end position="278"/>
    </location>
</feature>
<keyword evidence="2" id="KW-0238">DNA-binding</keyword>
<name>A0A7N2KKS4_QUELO</name>